<dbReference type="InterPro" id="IPR028081">
    <property type="entry name" value="Leu-bd"/>
</dbReference>
<protein>
    <submittedName>
        <fullName evidence="4">ABC transporter substrate-binding protein</fullName>
    </submittedName>
</protein>
<evidence type="ECO:0000259" key="3">
    <source>
        <dbReference type="Pfam" id="PF13458"/>
    </source>
</evidence>
<dbReference type="SUPFAM" id="SSF53822">
    <property type="entry name" value="Periplasmic binding protein-like I"/>
    <property type="match status" value="1"/>
</dbReference>
<dbReference type="InterPro" id="IPR028082">
    <property type="entry name" value="Peripla_BP_I"/>
</dbReference>
<dbReference type="PANTHER" id="PTHR47235">
    <property type="entry name" value="BLR6548 PROTEIN"/>
    <property type="match status" value="1"/>
</dbReference>
<gene>
    <name evidence="4" type="ORF">KSB_50420</name>
</gene>
<keyword evidence="5" id="KW-1185">Reference proteome</keyword>
<comment type="caution">
    <text evidence="4">The sequence shown here is derived from an EMBL/GenBank/DDBJ whole genome shotgun (WGS) entry which is preliminary data.</text>
</comment>
<feature type="domain" description="Leucine-binding protein" evidence="3">
    <location>
        <begin position="54"/>
        <end position="398"/>
    </location>
</feature>
<dbReference type="Proteomes" id="UP000654345">
    <property type="component" value="Unassembled WGS sequence"/>
</dbReference>
<sequence>MGKLFLKRASYLGRRRWYATLGLATMLLLILSACGGSSAAAGDSGNVPGVTNDTITIGGVLDTTGAIKVICQPILQGDQLYFDKINKAGGINGRKIKFVQVSDNGDTTKTRDAVRQLVEQDNVFGIFQVCGSGAANVASAYLGPKGIPMVDPVGGGSKFTDAQGKTLPWMWMTQPNYGDEGHVLGYYLTKTLKAQKVALLYEDDVLGLQQKTTLGESLQKYGGQLVASTGYKATDTDFSAAIQTLKSANPDIIVLNGLPGPTAKFVAAAAQQGYRPSLGYLANYPMADNSWAKVLGKAGEGIYVSGYTSTNTPIGQEYLQATSGDSVFSAYKFYGYINAKIFVDALQKAGKDLTRDSLRKALDSQFSGYDTGFGPSLTWSADHHSGVSDFMFLQIKNGQLAPVSDFIKASSIWP</sequence>
<dbReference type="Pfam" id="PF13458">
    <property type="entry name" value="Peripla_BP_6"/>
    <property type="match status" value="1"/>
</dbReference>
<reference evidence="4 5" key="1">
    <citation type="journal article" date="2021" name="Int. J. Syst. Evol. Microbiol.">
        <title>Reticulibacter mediterranei gen. nov., sp. nov., within the new family Reticulibacteraceae fam. nov., and Ktedonospora formicarum gen. nov., sp. nov., Ktedonobacter robiniae sp. nov., Dictyobacter formicarum sp. nov. and Dictyobacter arantiisoli sp. nov., belonging to the class Ktedonobacteria.</title>
        <authorList>
            <person name="Yabe S."/>
            <person name="Zheng Y."/>
            <person name="Wang C.M."/>
            <person name="Sakai Y."/>
            <person name="Abe K."/>
            <person name="Yokota A."/>
            <person name="Donadio S."/>
            <person name="Cavaletti L."/>
            <person name="Monciardini P."/>
        </authorList>
    </citation>
    <scope>NUCLEOTIDE SEQUENCE [LARGE SCALE GENOMIC DNA]</scope>
    <source>
        <strain evidence="4 5">SOSP1-30</strain>
    </source>
</reference>
<comment type="similarity">
    <text evidence="1">Belongs to the leucine-binding protein family.</text>
</comment>
<evidence type="ECO:0000256" key="2">
    <source>
        <dbReference type="ARBA" id="ARBA00022729"/>
    </source>
</evidence>
<name>A0ABQ3UVF1_9CHLR</name>
<evidence type="ECO:0000313" key="5">
    <source>
        <dbReference type="Proteomes" id="UP000654345"/>
    </source>
</evidence>
<dbReference type="RefSeq" id="WP_201373045.1">
    <property type="nucleotide sequence ID" value="NZ_BNJG01000002.1"/>
</dbReference>
<dbReference type="PROSITE" id="PS51257">
    <property type="entry name" value="PROKAR_LIPOPROTEIN"/>
    <property type="match status" value="1"/>
</dbReference>
<dbReference type="Gene3D" id="3.40.50.2300">
    <property type="match status" value="2"/>
</dbReference>
<dbReference type="EMBL" id="BNJG01000002">
    <property type="protein sequence ID" value="GHO56567.1"/>
    <property type="molecule type" value="Genomic_DNA"/>
</dbReference>
<proteinExistence type="inferred from homology"/>
<evidence type="ECO:0000256" key="1">
    <source>
        <dbReference type="ARBA" id="ARBA00010062"/>
    </source>
</evidence>
<accession>A0ABQ3UVF1</accession>
<evidence type="ECO:0000313" key="4">
    <source>
        <dbReference type="EMBL" id="GHO56567.1"/>
    </source>
</evidence>
<dbReference type="PANTHER" id="PTHR47235:SF1">
    <property type="entry name" value="BLR6548 PROTEIN"/>
    <property type="match status" value="1"/>
</dbReference>
<dbReference type="CDD" id="cd06343">
    <property type="entry name" value="PBP1_ABC_ligand_binding-like"/>
    <property type="match status" value="1"/>
</dbReference>
<keyword evidence="2" id="KW-0732">Signal</keyword>
<organism evidence="4 5">
    <name type="scientific">Ktedonobacter robiniae</name>
    <dbReference type="NCBI Taxonomy" id="2778365"/>
    <lineage>
        <taxon>Bacteria</taxon>
        <taxon>Bacillati</taxon>
        <taxon>Chloroflexota</taxon>
        <taxon>Ktedonobacteria</taxon>
        <taxon>Ktedonobacterales</taxon>
        <taxon>Ktedonobacteraceae</taxon>
        <taxon>Ktedonobacter</taxon>
    </lineage>
</organism>